<dbReference type="InterPro" id="IPR029017">
    <property type="entry name" value="Enolase-like_N"/>
</dbReference>
<dbReference type="EMBL" id="CP026520">
    <property type="protein sequence ID" value="QAV18636.1"/>
    <property type="molecule type" value="Genomic_DNA"/>
</dbReference>
<evidence type="ECO:0000313" key="3">
    <source>
        <dbReference type="EMBL" id="QAV18636.1"/>
    </source>
</evidence>
<dbReference type="AlphaFoldDB" id="A0A410WVW7"/>
<reference evidence="2 5" key="2">
    <citation type="submission" date="2022-05" db="EMBL/GenBank/DDBJ databases">
        <title>Genome Sequencing of Bee-Associated Microbes.</title>
        <authorList>
            <person name="Dunlap C."/>
        </authorList>
    </citation>
    <scope>NUCLEOTIDE SEQUENCE [LARGE SCALE GENOMIC DNA]</scope>
    <source>
        <strain evidence="2 5">NRRL B-23120</strain>
    </source>
</reference>
<dbReference type="GeneID" id="95375826"/>
<dbReference type="Gene3D" id="3.30.390.10">
    <property type="entry name" value="Enolase-like, N-terminal domain"/>
    <property type="match status" value="1"/>
</dbReference>
<dbReference type="EMBL" id="JAMDMJ010000023">
    <property type="protein sequence ID" value="MCY9597649.1"/>
    <property type="molecule type" value="Genomic_DNA"/>
</dbReference>
<accession>A0A410WVW7</accession>
<dbReference type="Pfam" id="PF02746">
    <property type="entry name" value="MR_MLE_N"/>
    <property type="match status" value="1"/>
</dbReference>
<reference evidence="3 4" key="1">
    <citation type="submission" date="2018-01" db="EMBL/GenBank/DDBJ databases">
        <title>The whole genome sequencing and assembly of Paenibacillus chitinolyticus KCCM 41400 strain.</title>
        <authorList>
            <person name="Kim J.-Y."/>
            <person name="Park M.-K."/>
            <person name="Lee Y.-J."/>
            <person name="Yi H."/>
            <person name="Bahn Y.-S."/>
            <person name="Kim J.F."/>
            <person name="Lee D.-W."/>
        </authorList>
    </citation>
    <scope>NUCLEOTIDE SEQUENCE [LARGE SCALE GENOMIC DNA]</scope>
    <source>
        <strain evidence="3 4">KCCM 41400</strain>
    </source>
</reference>
<dbReference type="KEGG" id="pchi:PC41400_13490"/>
<name>A0A410WVW7_9BACL</name>
<keyword evidence="5" id="KW-1185">Reference proteome</keyword>
<dbReference type="SUPFAM" id="SSF54826">
    <property type="entry name" value="Enolase N-terminal domain-like"/>
    <property type="match status" value="1"/>
</dbReference>
<evidence type="ECO:0000313" key="4">
    <source>
        <dbReference type="Proteomes" id="UP000288943"/>
    </source>
</evidence>
<protein>
    <recommendedName>
        <fullName evidence="1">Mandelate racemase/muconate lactonizing enzyme N-terminal domain-containing protein</fullName>
    </recommendedName>
</protein>
<evidence type="ECO:0000313" key="2">
    <source>
        <dbReference type="EMBL" id="MCY9597649.1"/>
    </source>
</evidence>
<evidence type="ECO:0000259" key="1">
    <source>
        <dbReference type="Pfam" id="PF02746"/>
    </source>
</evidence>
<feature type="domain" description="Mandelate racemase/muconate lactonizing enzyme N-terminal" evidence="1">
    <location>
        <begin position="19"/>
        <end position="117"/>
    </location>
</feature>
<proteinExistence type="predicted"/>
<dbReference type="OrthoDB" id="2611783at2"/>
<sequence>MDRRIIRIELFEFDVSCCYHHARGKLENCRYGLLKLTDEGGETGWGECLMSVGEKHFDLVNWARFLYRFQKSTLTQAFDTVRLYRVLWGNVKADLVEMALYDLKARSQRKPFVDVLGSFSGLGSFGSFRSARHSGRSENGSFHLETAAARSVGGGPCPDTESPFSSRVRQTAGFGHTVADRVFPVSGLFQAGRELHPGCCGSLLDDLRNACMLRQEGMALAMHKDYLIGPACCLWEHTAAVLGADWLEEGGNPEPARLASLQASERIAGTGFQLDQPVLFEKSRAYFVVI</sequence>
<dbReference type="Proteomes" id="UP000288943">
    <property type="component" value="Chromosome"/>
</dbReference>
<dbReference type="RefSeq" id="WP_042227991.1">
    <property type="nucleotide sequence ID" value="NZ_CP026520.1"/>
</dbReference>
<organism evidence="3 4">
    <name type="scientific">Paenibacillus chitinolyticus</name>
    <dbReference type="NCBI Taxonomy" id="79263"/>
    <lineage>
        <taxon>Bacteria</taxon>
        <taxon>Bacillati</taxon>
        <taxon>Bacillota</taxon>
        <taxon>Bacilli</taxon>
        <taxon>Bacillales</taxon>
        <taxon>Paenibacillaceae</taxon>
        <taxon>Paenibacillus</taxon>
    </lineage>
</organism>
<evidence type="ECO:0000313" key="5">
    <source>
        <dbReference type="Proteomes" id="UP001527202"/>
    </source>
</evidence>
<dbReference type="InterPro" id="IPR013341">
    <property type="entry name" value="Mandelate_racemase_N_dom"/>
</dbReference>
<dbReference type="Proteomes" id="UP001527202">
    <property type="component" value="Unassembled WGS sequence"/>
</dbReference>
<gene>
    <name evidence="2" type="ORF">M5X16_17945</name>
    <name evidence="3" type="ORF">PC41400_13490</name>
</gene>